<dbReference type="InterPro" id="IPR013103">
    <property type="entry name" value="RVT_2"/>
</dbReference>
<organism evidence="5">
    <name type="scientific">Tanacetum cinerariifolium</name>
    <name type="common">Dalmatian daisy</name>
    <name type="synonym">Chrysanthemum cinerariifolium</name>
    <dbReference type="NCBI Taxonomy" id="118510"/>
    <lineage>
        <taxon>Eukaryota</taxon>
        <taxon>Viridiplantae</taxon>
        <taxon>Streptophyta</taxon>
        <taxon>Embryophyta</taxon>
        <taxon>Tracheophyta</taxon>
        <taxon>Spermatophyta</taxon>
        <taxon>Magnoliopsida</taxon>
        <taxon>eudicotyledons</taxon>
        <taxon>Gunneridae</taxon>
        <taxon>Pentapetalae</taxon>
        <taxon>asterids</taxon>
        <taxon>campanulids</taxon>
        <taxon>Asterales</taxon>
        <taxon>Asteraceae</taxon>
        <taxon>Asteroideae</taxon>
        <taxon>Anthemideae</taxon>
        <taxon>Anthemidinae</taxon>
        <taxon>Tanacetum</taxon>
    </lineage>
</organism>
<feature type="compositionally biased region" description="Polar residues" evidence="3">
    <location>
        <begin position="951"/>
        <end position="962"/>
    </location>
</feature>
<evidence type="ECO:0000259" key="4">
    <source>
        <dbReference type="PROSITE" id="PS50994"/>
    </source>
</evidence>
<evidence type="ECO:0000256" key="3">
    <source>
        <dbReference type="SAM" id="MobiDB-lite"/>
    </source>
</evidence>
<evidence type="ECO:0000256" key="1">
    <source>
        <dbReference type="ARBA" id="ARBA00022723"/>
    </source>
</evidence>
<keyword evidence="2" id="KW-0378">Hydrolase</keyword>
<feature type="domain" description="Integrase catalytic" evidence="4">
    <location>
        <begin position="1"/>
        <end position="109"/>
    </location>
</feature>
<dbReference type="InterPro" id="IPR039537">
    <property type="entry name" value="Retrotran_Ty1/copia-like"/>
</dbReference>
<dbReference type="Gene3D" id="3.30.420.10">
    <property type="entry name" value="Ribonuclease H-like superfamily/Ribonuclease H"/>
    <property type="match status" value="2"/>
</dbReference>
<protein>
    <submittedName>
        <fullName evidence="5">Retrovirus-related Pol polyprotein from transposon TNT 1-94</fullName>
    </submittedName>
</protein>
<dbReference type="InterPro" id="IPR012337">
    <property type="entry name" value="RNaseH-like_sf"/>
</dbReference>
<feature type="compositionally biased region" description="Polar residues" evidence="3">
    <location>
        <begin position="973"/>
        <end position="982"/>
    </location>
</feature>
<evidence type="ECO:0000256" key="2">
    <source>
        <dbReference type="ARBA" id="ARBA00022801"/>
    </source>
</evidence>
<reference evidence="5" key="1">
    <citation type="journal article" date="2019" name="Sci. Rep.">
        <title>Draft genome of Tanacetum cinerariifolium, the natural source of mosquito coil.</title>
        <authorList>
            <person name="Yamashiro T."/>
            <person name="Shiraishi A."/>
            <person name="Satake H."/>
            <person name="Nakayama K."/>
        </authorList>
    </citation>
    <scope>NUCLEOTIDE SEQUENCE</scope>
</reference>
<dbReference type="InterPro" id="IPR057670">
    <property type="entry name" value="SH3_retrovirus"/>
</dbReference>
<dbReference type="SUPFAM" id="SSF53098">
    <property type="entry name" value="Ribonuclease H-like"/>
    <property type="match status" value="2"/>
</dbReference>
<dbReference type="Pfam" id="PF25597">
    <property type="entry name" value="SH3_retrovirus"/>
    <property type="match status" value="1"/>
</dbReference>
<dbReference type="InterPro" id="IPR036397">
    <property type="entry name" value="RNaseH_sf"/>
</dbReference>
<dbReference type="PANTHER" id="PTHR42648:SF21">
    <property type="entry name" value="CYSTEINE-RICH RLK (RECEPTOR-LIKE PROTEIN KINASE) 8"/>
    <property type="match status" value="1"/>
</dbReference>
<dbReference type="PANTHER" id="PTHR42648">
    <property type="entry name" value="TRANSPOSASE, PUTATIVE-RELATED"/>
    <property type="match status" value="1"/>
</dbReference>
<dbReference type="GO" id="GO:0015074">
    <property type="term" value="P:DNA integration"/>
    <property type="evidence" value="ECO:0007669"/>
    <property type="project" value="InterPro"/>
</dbReference>
<dbReference type="PROSITE" id="PS50994">
    <property type="entry name" value="INTEGRASE"/>
    <property type="match status" value="1"/>
</dbReference>
<proteinExistence type="predicted"/>
<dbReference type="GO" id="GO:0016787">
    <property type="term" value="F:hydrolase activity"/>
    <property type="evidence" value="ECO:0007669"/>
    <property type="project" value="UniProtKB-KW"/>
</dbReference>
<dbReference type="EMBL" id="BKCJ010009606">
    <property type="protein sequence ID" value="GEU87756.1"/>
    <property type="molecule type" value="Genomic_DNA"/>
</dbReference>
<sequence length="1339" mass="151673">MDLSGQIRIQSINERKYILVIFDDYSWFTWVKFLRSKDEVLEFVIKILKMIQVRLNATVRNIRTDNVMKFVNQTLRAYYEEVEISHQTFVSRIPQQNGVVERWNRTLVETACTIEDLGKLKPKDDIRITVGYTPAKKAFRFYNKSTLLIIETIYVDFDELVSTQHQLQDEALFCCFDAFLSSVEPKSYKEALKKSYWIKAMQEELNEFERLEVWEMDSCNTLTAFADVDHTGCQYTSQSTSGSMQLLGDRLFVVPGIASTCSWSVGHSEVLIMDWLSIVEINKVIHTVEIDIAKLMVEIKSFGMSSDEFDKETGSSDGLQLNQADLSCVHALNELHLNEIHVVPRVNSEYFLGLITPFSSIVGQMSKPFSTDSRVIRLCGRLLTPERIALSARVVIEKVCLQGEKRLLYVQRNKAISLEKTTSKVGIEVQQLLLKGLYMISGDQHKAEDSIQEKLYLLHMDLCGPIRIQSINGRKCIRVIFDDYFLFTWVTFLRSMDEVPEFVIKFLKMIQVRLNAIVRNIKTDNEAIVIVGYTQNRSLIRKLHNKTPYELLHDRKPDLSYVRIFGALFYPTDDSEDLEMDFEQFSSRPEPKLMTPGTISLKLVQNIPSLTPYVPPTKKDWETLFQPMFDEYLNPPPCVDLQVPAVIAPEPAILTDKPFSITIDQDAPSTKPSSEESSSQIYKVKLDKLGGVLKNKARLVARGYRQEEGIDFLESFAPIARLKAIRIFIAFVAHMKMVVYQMDMKTMFLNDIFCEEIYVPSTKRIKISSTNVRLETIVQQKEETFEVVIDVIKNSMCFKAFTITTKVPEIFMQHFWYTIKKVKTQNLINSIWPRRSALSMLKSVERFWISVQELTVIRYKIMMLPLPSSLTLATKSESYQMFIKYSSGQIPTKKSKGKGLQGKKTTNVSQESVDVSKESKPEHAMEKTGSRSTIAADIMQALKESKKTSKRQPGTRVSNEGTGTIPGIFDESTVVSATSHEGTGTKPGVHDEEKIKDKDSDADDEGGDHISDIQDTYDEDAKTESDKDEIYKYKIQISDVAKADAEKIKEIKDDAKKGELPLTSSSLYVSSGFGYQFLKLSSDTSLASTVKDTMDAEINYLLDIKIQSKVLHIQSSFVLRVPVSVNFEPSVLTHVQETPLVAPVTNLLPPSISTIPPVPHQTTSPIPTPPIITESPIPAPESSKILTSTINLEQGSKKSASKILRIKREQVEKQKMPKYTIKSTDKTTLKDTKESPKGKALSKGFKAGKSASVKEPVEEPIAEVVMDDNVGHLTIASDYFFNNALKYLKSSDPERTYTTLIIKTKAARYEIIGIEDIVPTLWSPTKVGFNNDALKGIKH</sequence>
<comment type="caution">
    <text evidence="5">The sequence shown here is derived from an EMBL/GenBank/DDBJ whole genome shotgun (WGS) entry which is preliminary data.</text>
</comment>
<dbReference type="GO" id="GO:0003676">
    <property type="term" value="F:nucleic acid binding"/>
    <property type="evidence" value="ECO:0007669"/>
    <property type="project" value="InterPro"/>
</dbReference>
<accession>A0A6L2NNQ8</accession>
<keyword evidence="1" id="KW-0479">Metal-binding</keyword>
<gene>
    <name evidence="5" type="ORF">Tci_059734</name>
</gene>
<feature type="compositionally biased region" description="Basic and acidic residues" evidence="3">
    <location>
        <begin position="988"/>
        <end position="999"/>
    </location>
</feature>
<feature type="region of interest" description="Disordered" evidence="3">
    <location>
        <begin position="890"/>
        <end position="1022"/>
    </location>
</feature>
<feature type="compositionally biased region" description="Basic and acidic residues" evidence="3">
    <location>
        <begin position="914"/>
        <end position="929"/>
    </location>
</feature>
<dbReference type="Pfam" id="PF07727">
    <property type="entry name" value="RVT_2"/>
    <property type="match status" value="1"/>
</dbReference>
<evidence type="ECO:0000313" key="5">
    <source>
        <dbReference type="EMBL" id="GEU87756.1"/>
    </source>
</evidence>
<name>A0A6L2NNQ8_TANCI</name>
<dbReference type="InterPro" id="IPR001584">
    <property type="entry name" value="Integrase_cat-core"/>
</dbReference>
<dbReference type="GO" id="GO:0046872">
    <property type="term" value="F:metal ion binding"/>
    <property type="evidence" value="ECO:0007669"/>
    <property type="project" value="UniProtKB-KW"/>
</dbReference>